<dbReference type="SUPFAM" id="SSF52096">
    <property type="entry name" value="ClpP/crotonase"/>
    <property type="match status" value="1"/>
</dbReference>
<keyword evidence="6" id="KW-1185">Reference proteome</keyword>
<feature type="domain" description="Enoyl-CoA hydratase/isomerase" evidence="4">
    <location>
        <begin position="14"/>
        <end position="180"/>
    </location>
</feature>
<evidence type="ECO:0000313" key="6">
    <source>
        <dbReference type="Proteomes" id="UP001431656"/>
    </source>
</evidence>
<evidence type="ECO:0000259" key="4">
    <source>
        <dbReference type="Pfam" id="PF16113"/>
    </source>
</evidence>
<dbReference type="AlphaFoldDB" id="A0AAN0K7D2"/>
<proteinExistence type="predicted"/>
<dbReference type="PANTHER" id="PTHR43176:SF3">
    <property type="entry name" value="3-HYDROXYISOBUTYRYL-COA HYDROLASE, MITOCHONDRIAL"/>
    <property type="match status" value="1"/>
</dbReference>
<keyword evidence="3" id="KW-0378">Hydrolase</keyword>
<dbReference type="Pfam" id="PF16113">
    <property type="entry name" value="ECH_2"/>
    <property type="match status" value="2"/>
</dbReference>
<name>A0AAN0K7D2_9ACTN</name>
<organism evidence="5 6">
    <name type="scientific">Brooklawnia propionicigenes</name>
    <dbReference type="NCBI Taxonomy" id="3041175"/>
    <lineage>
        <taxon>Bacteria</taxon>
        <taxon>Bacillati</taxon>
        <taxon>Actinomycetota</taxon>
        <taxon>Actinomycetes</taxon>
        <taxon>Propionibacteriales</taxon>
        <taxon>Propionibacteriaceae</taxon>
        <taxon>Brooklawnia</taxon>
    </lineage>
</organism>
<gene>
    <name evidence="5" type="ORF">brsh051_21490</name>
</gene>
<sequence>MTNEILSEVGDGIATLTLNRPQRINAVNRAMVDQMSDILHAWADDDRVQQVRLAGAGERGFCAGADVRALRDSIVAGHPDQALDFLYAEYEMERYIAYYPKPVTSYLSGIAMGAGLGIGLHNTTSIGQPGTRWAMPETAIGLWPDVGVCYELSRAPGRIGEYLAMSGQTIDGLSAHWAGLLVECRGGDDPASSALAAASGWIDECFAGEDAGEIVAALELHPDKDARGAAETIRARSPLSVCVALQAVRNARAMAEIGDVFDQDGKLATTFMADPADFVEGVRAKMVDKDGDPRWRHARIEDVDPAEVVTRFMTEI</sequence>
<dbReference type="GO" id="GO:0003860">
    <property type="term" value="F:3-hydroxyisobutyryl-CoA hydrolase activity"/>
    <property type="evidence" value="ECO:0007669"/>
    <property type="project" value="UniProtKB-EC"/>
</dbReference>
<dbReference type="CDD" id="cd06558">
    <property type="entry name" value="crotonase-like"/>
    <property type="match status" value="1"/>
</dbReference>
<evidence type="ECO:0000256" key="3">
    <source>
        <dbReference type="ARBA" id="ARBA00022801"/>
    </source>
</evidence>
<evidence type="ECO:0000256" key="2">
    <source>
        <dbReference type="ARBA" id="ARBA00011915"/>
    </source>
</evidence>
<accession>A0AAN0K7D2</accession>
<dbReference type="EMBL" id="AP028056">
    <property type="protein sequence ID" value="BEH02868.1"/>
    <property type="molecule type" value="Genomic_DNA"/>
</dbReference>
<dbReference type="InterPro" id="IPR032259">
    <property type="entry name" value="HIBYL-CoA-H"/>
</dbReference>
<dbReference type="PANTHER" id="PTHR43176">
    <property type="entry name" value="3-HYDROXYISOBUTYRYL-COA HYDROLASE-RELATED"/>
    <property type="match status" value="1"/>
</dbReference>
<comment type="catalytic activity">
    <reaction evidence="1">
        <text>3-hydroxy-2-methylpropanoyl-CoA + H2O = 3-hydroxy-2-methylpropanoate + CoA + H(+)</text>
        <dbReference type="Rhea" id="RHEA:20888"/>
        <dbReference type="ChEBI" id="CHEBI:11805"/>
        <dbReference type="ChEBI" id="CHEBI:15377"/>
        <dbReference type="ChEBI" id="CHEBI:15378"/>
        <dbReference type="ChEBI" id="CHEBI:57287"/>
        <dbReference type="ChEBI" id="CHEBI:57340"/>
        <dbReference type="EC" id="3.1.2.4"/>
    </reaction>
</comment>
<dbReference type="InterPro" id="IPR045004">
    <property type="entry name" value="ECH_dom"/>
</dbReference>
<dbReference type="InterPro" id="IPR029045">
    <property type="entry name" value="ClpP/crotonase-like_dom_sf"/>
</dbReference>
<dbReference type="Gene3D" id="3.90.226.10">
    <property type="entry name" value="2-enoyl-CoA Hydratase, Chain A, domain 1"/>
    <property type="match status" value="1"/>
</dbReference>
<feature type="domain" description="Enoyl-CoA hydratase/isomerase" evidence="4">
    <location>
        <begin position="191"/>
        <end position="310"/>
    </location>
</feature>
<dbReference type="EC" id="3.1.2.4" evidence="2"/>
<protein>
    <recommendedName>
        <fullName evidence="2">3-hydroxyisobutyryl-CoA hydrolase</fullName>
        <ecNumber evidence="2">3.1.2.4</ecNumber>
    </recommendedName>
</protein>
<evidence type="ECO:0000256" key="1">
    <source>
        <dbReference type="ARBA" id="ARBA00001709"/>
    </source>
</evidence>
<dbReference type="KEGG" id="broo:brsh051_21490"/>
<reference evidence="5" key="1">
    <citation type="journal article" date="2024" name="Int. J. Syst. Evol. Microbiol.">
        <title>Brooklawnia propionicigenes sp. nov., a facultatively anaerobic, propionate-producing bacterium isolated from a methanogenic reactor treating waste from cattle farms.</title>
        <authorList>
            <person name="Akita Y."/>
            <person name="Ueki A."/>
            <person name="Tonouchi A."/>
            <person name="Sugawara Y."/>
            <person name="Honma S."/>
            <person name="Kaku N."/>
            <person name="Ueki K."/>
        </authorList>
    </citation>
    <scope>NUCLEOTIDE SEQUENCE</scope>
    <source>
        <strain evidence="5">SH051</strain>
    </source>
</reference>
<dbReference type="RefSeq" id="WP_286264845.1">
    <property type="nucleotide sequence ID" value="NZ_AP028056.1"/>
</dbReference>
<dbReference type="GO" id="GO:0006574">
    <property type="term" value="P:L-valine catabolic process"/>
    <property type="evidence" value="ECO:0007669"/>
    <property type="project" value="TreeGrafter"/>
</dbReference>
<dbReference type="GO" id="GO:0005829">
    <property type="term" value="C:cytosol"/>
    <property type="evidence" value="ECO:0007669"/>
    <property type="project" value="TreeGrafter"/>
</dbReference>
<evidence type="ECO:0000313" key="5">
    <source>
        <dbReference type="EMBL" id="BEH02868.1"/>
    </source>
</evidence>
<dbReference type="Proteomes" id="UP001431656">
    <property type="component" value="Chromosome"/>
</dbReference>